<evidence type="ECO:0000256" key="1">
    <source>
        <dbReference type="SAM" id="Phobius"/>
    </source>
</evidence>
<reference evidence="2 3" key="1">
    <citation type="submission" date="2019-02" db="EMBL/GenBank/DDBJ databases">
        <title>Deep-cultivation of Planctomycetes and their phenomic and genomic characterization uncovers novel biology.</title>
        <authorList>
            <person name="Wiegand S."/>
            <person name="Jogler M."/>
            <person name="Boedeker C."/>
            <person name="Pinto D."/>
            <person name="Vollmers J."/>
            <person name="Rivas-Marin E."/>
            <person name="Kohn T."/>
            <person name="Peeters S.H."/>
            <person name="Heuer A."/>
            <person name="Rast P."/>
            <person name="Oberbeckmann S."/>
            <person name="Bunk B."/>
            <person name="Jeske O."/>
            <person name="Meyerdierks A."/>
            <person name="Storesund J.E."/>
            <person name="Kallscheuer N."/>
            <person name="Luecker S."/>
            <person name="Lage O.M."/>
            <person name="Pohl T."/>
            <person name="Merkel B.J."/>
            <person name="Hornburger P."/>
            <person name="Mueller R.-W."/>
            <person name="Bruemmer F."/>
            <person name="Labrenz M."/>
            <person name="Spormann A.M."/>
            <person name="Op Den Camp H."/>
            <person name="Overmann J."/>
            <person name="Amann R."/>
            <person name="Jetten M.S.M."/>
            <person name="Mascher T."/>
            <person name="Medema M.H."/>
            <person name="Devos D.P."/>
            <person name="Kaster A.-K."/>
            <person name="Ovreas L."/>
            <person name="Rohde M."/>
            <person name="Galperin M.Y."/>
            <person name="Jogler C."/>
        </authorList>
    </citation>
    <scope>NUCLEOTIDE SEQUENCE [LARGE SCALE GENOMIC DNA]</scope>
    <source>
        <strain evidence="2 3">V7</strain>
    </source>
</reference>
<feature type="transmembrane region" description="Helical" evidence="1">
    <location>
        <begin position="386"/>
        <end position="403"/>
    </location>
</feature>
<name>A0A5C6FWL9_9PLAN</name>
<dbReference type="GO" id="GO:0016020">
    <property type="term" value="C:membrane"/>
    <property type="evidence" value="ECO:0007669"/>
    <property type="project" value="InterPro"/>
</dbReference>
<dbReference type="InterPro" id="IPR001193">
    <property type="entry name" value="MBTPS2"/>
</dbReference>
<feature type="transmembrane region" description="Helical" evidence="1">
    <location>
        <begin position="352"/>
        <end position="374"/>
    </location>
</feature>
<gene>
    <name evidence="2" type="ORF">V7x_16120</name>
</gene>
<comment type="caution">
    <text evidence="2">The sequence shown here is derived from an EMBL/GenBank/DDBJ whole genome shotgun (WGS) entry which is preliminary data.</text>
</comment>
<evidence type="ECO:0000313" key="3">
    <source>
        <dbReference type="Proteomes" id="UP000316476"/>
    </source>
</evidence>
<feature type="transmembrane region" description="Helical" evidence="1">
    <location>
        <begin position="181"/>
        <end position="200"/>
    </location>
</feature>
<dbReference type="AlphaFoldDB" id="A0A5C6FWL9"/>
<dbReference type="RefSeq" id="WP_146412582.1">
    <property type="nucleotide sequence ID" value="NZ_SJPZ01000001.1"/>
</dbReference>
<dbReference type="EMBL" id="SJPZ01000001">
    <property type="protein sequence ID" value="TWU66055.1"/>
    <property type="molecule type" value="Genomic_DNA"/>
</dbReference>
<keyword evidence="1" id="KW-0472">Membrane</keyword>
<accession>A0A5C6FWL9</accession>
<dbReference type="GO" id="GO:0004222">
    <property type="term" value="F:metalloendopeptidase activity"/>
    <property type="evidence" value="ECO:0007669"/>
    <property type="project" value="InterPro"/>
</dbReference>
<dbReference type="OrthoDB" id="9759690at2"/>
<evidence type="ECO:0000313" key="2">
    <source>
        <dbReference type="EMBL" id="TWU66055.1"/>
    </source>
</evidence>
<dbReference type="Proteomes" id="UP000316476">
    <property type="component" value="Unassembled WGS sequence"/>
</dbReference>
<feature type="transmembrane region" description="Helical" evidence="1">
    <location>
        <begin position="144"/>
        <end position="169"/>
    </location>
</feature>
<proteinExistence type="predicted"/>
<feature type="transmembrane region" description="Helical" evidence="1">
    <location>
        <begin position="249"/>
        <end position="269"/>
    </location>
</feature>
<keyword evidence="1" id="KW-0812">Transmembrane</keyword>
<dbReference type="CDD" id="cd05709">
    <property type="entry name" value="S2P-M50"/>
    <property type="match status" value="1"/>
</dbReference>
<dbReference type="PANTHER" id="PTHR13325:SF3">
    <property type="entry name" value="MEMBRANE-BOUND TRANSCRIPTION FACTOR SITE-2 PROTEASE"/>
    <property type="match status" value="1"/>
</dbReference>
<feature type="transmembrane region" description="Helical" evidence="1">
    <location>
        <begin position="424"/>
        <end position="442"/>
    </location>
</feature>
<keyword evidence="1" id="KW-1133">Transmembrane helix</keyword>
<dbReference type="PANTHER" id="PTHR13325">
    <property type="entry name" value="PROTEASE M50 MEMBRANE-BOUND TRANSCRIPTION FACTOR SITE 2 PROTEASE"/>
    <property type="match status" value="1"/>
</dbReference>
<dbReference type="GO" id="GO:0005737">
    <property type="term" value="C:cytoplasm"/>
    <property type="evidence" value="ECO:0007669"/>
    <property type="project" value="TreeGrafter"/>
</dbReference>
<feature type="transmembrane region" description="Helical" evidence="1">
    <location>
        <begin position="275"/>
        <end position="296"/>
    </location>
</feature>
<dbReference type="GO" id="GO:0031293">
    <property type="term" value="P:membrane protein intracellular domain proteolysis"/>
    <property type="evidence" value="ECO:0007669"/>
    <property type="project" value="TreeGrafter"/>
</dbReference>
<protein>
    <submittedName>
        <fullName evidence="2">HlyD family secretion protein</fullName>
    </submittedName>
</protein>
<organism evidence="2 3">
    <name type="scientific">Crateriforma conspicua</name>
    <dbReference type="NCBI Taxonomy" id="2527996"/>
    <lineage>
        <taxon>Bacteria</taxon>
        <taxon>Pseudomonadati</taxon>
        <taxon>Planctomycetota</taxon>
        <taxon>Planctomycetia</taxon>
        <taxon>Planctomycetales</taxon>
        <taxon>Planctomycetaceae</taxon>
        <taxon>Crateriforma</taxon>
    </lineage>
</organism>
<dbReference type="Gene3D" id="2.40.30.170">
    <property type="match status" value="1"/>
</dbReference>
<sequence>MSQRIHVRCRPDLQFVQTMHAHESAFVAKDPVSLQYHRMRPDEYFVLSQLQDVSDLTELRKRYEKRFAPRRVTEPELNRLLFRFYQSGLLISQAAGQADQLLRKRRKHQADQWKQRFSSLLFIRFPGVDPEPLLRRVYPWVRPLLQPACLAFWIALTVSAGIIMLISASRFAAEFPDMHRWLQLDAVVTLMAVIGLTKVAHELGHALVCKHFGGECHQIGPMLLVFTPALYCDTTDSWMLPNRFARASIGLAGMAVEVILASLAAWIWFLSGPGLVHYVAMNVMLVCGISTVVFNANPLLRYDGYYVLSDLLDIPNLSQQANRWLSSLASNLLLGIRDPQPSMETWRYRTVLAVYAIAAFVYRWTLTLVILWFVAYALRPYGLESLGKTLCVFAAAMMISTMLRGPRRFLQNPQQRHQIKMHRLWISVVATAALGIAALIPYSSRVTATGRIAPAQEARVFVSTTGDLESLSVRPGDPIEKGQVIATLSNEETELQQVMASGRVGSQQAVVQALKDTTVSNPVVANQLPAAEALLADLIDQKARADQRVEALTIRSEFAGVVLEPPRRVQTTDDVRLTGWQGDPTLPENAGCTLEAGTELISIAVGNRWNANLIAQQSDIHRLKIGNRVRLIMNAAPDQWMSGKVVQIARQRWNANEHAERRDDPEAARQTDPRSTSYLVSVLLDQPSLRMVTGATVRAKIDAEPISLAGRCYRWLNGLFRFR</sequence>